<keyword evidence="3" id="KW-1185">Reference proteome</keyword>
<keyword evidence="1" id="KW-0812">Transmembrane</keyword>
<keyword evidence="1" id="KW-1133">Transmembrane helix</keyword>
<dbReference type="Proteomes" id="UP001180487">
    <property type="component" value="Unassembled WGS sequence"/>
</dbReference>
<accession>A0ABU2CAA2</accession>
<keyword evidence="1" id="KW-0472">Membrane</keyword>
<proteinExistence type="predicted"/>
<feature type="transmembrane region" description="Helical" evidence="1">
    <location>
        <begin position="6"/>
        <end position="22"/>
    </location>
</feature>
<reference evidence="2 3" key="1">
    <citation type="submission" date="2023-07" db="EMBL/GenBank/DDBJ databases">
        <title>Sorghum-associated microbial communities from plants grown in Nebraska, USA.</title>
        <authorList>
            <person name="Schachtman D."/>
        </authorList>
    </citation>
    <scope>NUCLEOTIDE SEQUENCE [LARGE SCALE GENOMIC DNA]</scope>
    <source>
        <strain evidence="2 3">BE313</strain>
    </source>
</reference>
<gene>
    <name evidence="2" type="ORF">J2X19_002954</name>
</gene>
<evidence type="ECO:0000256" key="1">
    <source>
        <dbReference type="SAM" id="Phobius"/>
    </source>
</evidence>
<evidence type="ECO:0000313" key="2">
    <source>
        <dbReference type="EMBL" id="MDR7378275.1"/>
    </source>
</evidence>
<organism evidence="2 3">
    <name type="scientific">Rhodoferax ferrireducens</name>
    <dbReference type="NCBI Taxonomy" id="192843"/>
    <lineage>
        <taxon>Bacteria</taxon>
        <taxon>Pseudomonadati</taxon>
        <taxon>Pseudomonadota</taxon>
        <taxon>Betaproteobacteria</taxon>
        <taxon>Burkholderiales</taxon>
        <taxon>Comamonadaceae</taxon>
        <taxon>Rhodoferax</taxon>
    </lineage>
</organism>
<evidence type="ECO:0000313" key="3">
    <source>
        <dbReference type="Proteomes" id="UP001180487"/>
    </source>
</evidence>
<comment type="caution">
    <text evidence="2">The sequence shown here is derived from an EMBL/GenBank/DDBJ whole genome shotgun (WGS) entry which is preliminary data.</text>
</comment>
<dbReference type="RefSeq" id="WP_310374252.1">
    <property type="nucleotide sequence ID" value="NZ_JAVDXT010000002.1"/>
</dbReference>
<sequence length="141" mass="15429">MSTILVAAGLVTVAFIFGFGAMRKRRLHIAALAKGREGDSICQFARSFDTRNVDTWVIRAVYEVLQQELNDATPAFPVKATDLLAGLLIDPDDLDMAVAPEVSRRSGRSLENSDVNPLYGKVLSVADLVMFFNSQPKIRAS</sequence>
<name>A0ABU2CAA2_9BURK</name>
<dbReference type="EMBL" id="JAVDXT010000002">
    <property type="protein sequence ID" value="MDR7378275.1"/>
    <property type="molecule type" value="Genomic_DNA"/>
</dbReference>
<protein>
    <submittedName>
        <fullName evidence="2">Uncharacterized protein</fullName>
    </submittedName>
</protein>